<keyword evidence="3" id="KW-1185">Reference proteome</keyword>
<evidence type="ECO:0000256" key="1">
    <source>
        <dbReference type="SAM" id="MobiDB-lite"/>
    </source>
</evidence>
<dbReference type="EMBL" id="GL883080">
    <property type="protein sequence ID" value="EGF89510.1"/>
    <property type="molecule type" value="Genomic_DNA"/>
</dbReference>
<dbReference type="RefSeq" id="WP_006274705.1">
    <property type="nucleotide sequence ID" value="NZ_GL883080.1"/>
</dbReference>
<protein>
    <submittedName>
        <fullName evidence="2">Uncharacterized protein</fullName>
    </submittedName>
</protein>
<feature type="region of interest" description="Disordered" evidence="1">
    <location>
        <begin position="24"/>
        <end position="52"/>
    </location>
</feature>
<gene>
    <name evidence="2" type="ORF">ABI_39250</name>
</gene>
<accession>F4QRZ0</accession>
<dbReference type="HOGENOM" id="CLU_3076311_0_0_5"/>
<evidence type="ECO:0000313" key="2">
    <source>
        <dbReference type="EMBL" id="EGF89510.1"/>
    </source>
</evidence>
<dbReference type="STRING" id="715226.ABI_39250"/>
<reference evidence="3" key="1">
    <citation type="submission" date="2011-03" db="EMBL/GenBank/DDBJ databases">
        <title>Draft genome sequence of Brevundimonas diminuta.</title>
        <authorList>
            <person name="Brown P.J.B."/>
            <person name="Buechlein A."/>
            <person name="Hemmerich C."/>
            <person name="Brun Y.V."/>
        </authorList>
    </citation>
    <scope>NUCLEOTIDE SEQUENCE [LARGE SCALE GENOMIC DNA]</scope>
    <source>
        <strain evidence="3">C19</strain>
    </source>
</reference>
<proteinExistence type="predicted"/>
<dbReference type="AlphaFoldDB" id="F4QRZ0"/>
<evidence type="ECO:0000313" key="3">
    <source>
        <dbReference type="Proteomes" id="UP000006512"/>
    </source>
</evidence>
<organism evidence="2 3">
    <name type="scientific">Asticcacaulis biprosthecium C19</name>
    <dbReference type="NCBI Taxonomy" id="715226"/>
    <lineage>
        <taxon>Bacteria</taxon>
        <taxon>Pseudomonadati</taxon>
        <taxon>Pseudomonadota</taxon>
        <taxon>Alphaproteobacteria</taxon>
        <taxon>Caulobacterales</taxon>
        <taxon>Caulobacteraceae</taxon>
        <taxon>Asticcacaulis</taxon>
    </lineage>
</organism>
<sequence length="52" mass="5797">MSDPKPLLSEKQRRKQALQKALRENLRRRKTAAVASPAPDHENTTAPDGETS</sequence>
<name>F4QRZ0_9CAUL</name>
<dbReference type="Proteomes" id="UP000006512">
    <property type="component" value="Unassembled WGS sequence"/>
</dbReference>